<proteinExistence type="predicted"/>
<protein>
    <submittedName>
        <fullName evidence="1">Uncharacterized protein</fullName>
    </submittedName>
</protein>
<sequence length="200" mass="23527">MKIDPKLIEILKKKETQEMLVKVGTEVLPEAIKGVPAFARGGASKVKDTFALSKDRINKGYESLNHEKIFYKKIKEKVIPFPSNYNRNHLKQFVSQSSTYIKQRSLTEDSTKKKFVKYNNLHRLLEVTIQNKDYEEYLKIYIGNLESNYFVDSKKLRDDFHSIVHDYRKVVFFLFNVLDGKKSEEEIMRELAKEKPITNI</sequence>
<dbReference type="OrthoDB" id="9926046at2"/>
<organism evidence="1 2">
    <name type="scientific">Psychrobacillus lasiicapitis</name>
    <dbReference type="NCBI Taxonomy" id="1636719"/>
    <lineage>
        <taxon>Bacteria</taxon>
        <taxon>Bacillati</taxon>
        <taxon>Bacillota</taxon>
        <taxon>Bacilli</taxon>
        <taxon>Bacillales</taxon>
        <taxon>Bacillaceae</taxon>
        <taxon>Psychrobacillus</taxon>
    </lineage>
</organism>
<keyword evidence="2" id="KW-1185">Reference proteome</keyword>
<accession>A0A544T383</accession>
<dbReference type="Proteomes" id="UP000317316">
    <property type="component" value="Unassembled WGS sequence"/>
</dbReference>
<evidence type="ECO:0000313" key="1">
    <source>
        <dbReference type="EMBL" id="TQR11920.1"/>
    </source>
</evidence>
<dbReference type="AlphaFoldDB" id="A0A544T383"/>
<comment type="caution">
    <text evidence="1">The sequence shown here is derived from an EMBL/GenBank/DDBJ whole genome shotgun (WGS) entry which is preliminary data.</text>
</comment>
<evidence type="ECO:0000313" key="2">
    <source>
        <dbReference type="Proteomes" id="UP000317316"/>
    </source>
</evidence>
<dbReference type="EMBL" id="VDGH01000008">
    <property type="protein sequence ID" value="TQR11920.1"/>
    <property type="molecule type" value="Genomic_DNA"/>
</dbReference>
<dbReference type="RefSeq" id="WP_142539704.1">
    <property type="nucleotide sequence ID" value="NZ_BMIE01000001.1"/>
</dbReference>
<reference evidence="1 2" key="1">
    <citation type="submission" date="2019-05" db="EMBL/GenBank/DDBJ databases">
        <title>Psychrobacillus vulpis sp. nov., a new species isolated from feces of a red fox that inhabits in The Tablas de Daimiel Natural Park, Albacete, Spain.</title>
        <authorList>
            <person name="Rodriguez M."/>
            <person name="Reina J.C."/>
            <person name="Bejar V."/>
            <person name="Llamas I."/>
        </authorList>
    </citation>
    <scope>NUCLEOTIDE SEQUENCE [LARGE SCALE GENOMIC DNA]</scope>
    <source>
        <strain evidence="1 2">NEAU-3TGS17</strain>
    </source>
</reference>
<name>A0A544T383_9BACI</name>
<gene>
    <name evidence="1" type="ORF">FG382_15010</name>
</gene>